<dbReference type="Gene3D" id="3.30.830.10">
    <property type="entry name" value="Metalloenzyme, LuxS/M16 peptidase-like"/>
    <property type="match status" value="1"/>
</dbReference>
<proteinExistence type="predicted"/>
<protein>
    <submittedName>
        <fullName evidence="3">Insulin-degrading enzyme-like</fullName>
    </submittedName>
</protein>
<accession>A0A8N1S873</accession>
<dbReference type="GO" id="GO:0043171">
    <property type="term" value="P:peptide catabolic process"/>
    <property type="evidence" value="ECO:0007669"/>
    <property type="project" value="TreeGrafter"/>
</dbReference>
<dbReference type="InterPro" id="IPR050626">
    <property type="entry name" value="Peptidase_M16"/>
</dbReference>
<dbReference type="GeneID" id="112552705"/>
<evidence type="ECO:0000313" key="2">
    <source>
        <dbReference type="Proteomes" id="UP000504615"/>
    </source>
</evidence>
<evidence type="ECO:0000256" key="1">
    <source>
        <dbReference type="ARBA" id="ARBA00022723"/>
    </source>
</evidence>
<dbReference type="Proteomes" id="UP000504615">
    <property type="component" value="Unplaced"/>
</dbReference>
<dbReference type="SUPFAM" id="SSF63411">
    <property type="entry name" value="LuxS/MPP-like metallohydrolase"/>
    <property type="match status" value="1"/>
</dbReference>
<name>A0A8N1S873_9HYME</name>
<evidence type="ECO:0000313" key="3">
    <source>
        <dbReference type="RefSeq" id="XP_025074312.1"/>
    </source>
</evidence>
<dbReference type="GO" id="GO:0051603">
    <property type="term" value="P:proteolysis involved in protein catabolic process"/>
    <property type="evidence" value="ECO:0007669"/>
    <property type="project" value="TreeGrafter"/>
</dbReference>
<dbReference type="PANTHER" id="PTHR43690">
    <property type="entry name" value="NARDILYSIN"/>
    <property type="match status" value="1"/>
</dbReference>
<dbReference type="GO" id="GO:0005829">
    <property type="term" value="C:cytosol"/>
    <property type="evidence" value="ECO:0007669"/>
    <property type="project" value="TreeGrafter"/>
</dbReference>
<dbReference type="PANTHER" id="PTHR43690:SF18">
    <property type="entry name" value="INSULIN-DEGRADING ENZYME-RELATED"/>
    <property type="match status" value="1"/>
</dbReference>
<gene>
    <name evidence="3" type="primary">LOC112552705</name>
</gene>
<dbReference type="GO" id="GO:0046872">
    <property type="term" value="F:metal ion binding"/>
    <property type="evidence" value="ECO:0007669"/>
    <property type="project" value="UniProtKB-KW"/>
</dbReference>
<dbReference type="InterPro" id="IPR011249">
    <property type="entry name" value="Metalloenz_LuxS/M16"/>
</dbReference>
<dbReference type="GO" id="GO:0004222">
    <property type="term" value="F:metalloendopeptidase activity"/>
    <property type="evidence" value="ECO:0007669"/>
    <property type="project" value="TreeGrafter"/>
</dbReference>
<dbReference type="AlphaFoldDB" id="A0A8N1S873"/>
<organism evidence="2 3">
    <name type="scientific">Pogonomyrmex barbatus</name>
    <name type="common">red harvester ant</name>
    <dbReference type="NCBI Taxonomy" id="144034"/>
    <lineage>
        <taxon>Eukaryota</taxon>
        <taxon>Metazoa</taxon>
        <taxon>Ecdysozoa</taxon>
        <taxon>Arthropoda</taxon>
        <taxon>Hexapoda</taxon>
        <taxon>Insecta</taxon>
        <taxon>Pterygota</taxon>
        <taxon>Neoptera</taxon>
        <taxon>Endopterygota</taxon>
        <taxon>Hymenoptera</taxon>
        <taxon>Apocrita</taxon>
        <taxon>Aculeata</taxon>
        <taxon>Formicoidea</taxon>
        <taxon>Formicidae</taxon>
        <taxon>Myrmicinae</taxon>
        <taxon>Pogonomyrmex</taxon>
    </lineage>
</organism>
<dbReference type="RefSeq" id="XP_025074312.1">
    <property type="nucleotide sequence ID" value="XM_025218527.1"/>
</dbReference>
<dbReference type="GO" id="GO:0005739">
    <property type="term" value="C:mitochondrion"/>
    <property type="evidence" value="ECO:0007669"/>
    <property type="project" value="TreeGrafter"/>
</dbReference>
<keyword evidence="2" id="KW-1185">Reference proteome</keyword>
<sequence>MLQIDKNLKSFVSSRPMEQAFHYLSCLLTEKIWTYDEILRASTYVTINEIQKFKRIFIRKMHVECLIYGDMSKEEALSIIRKLEIDIIAANNNEIPTISMEEEMIPQREIKLEESK</sequence>
<reference evidence="3" key="1">
    <citation type="submission" date="2025-08" db="UniProtKB">
        <authorList>
            <consortium name="RefSeq"/>
        </authorList>
    </citation>
    <scope>IDENTIFICATION</scope>
</reference>
<dbReference type="OrthoDB" id="952271at2759"/>
<keyword evidence="1" id="KW-0479">Metal-binding</keyword>